<dbReference type="SUPFAM" id="SSF56672">
    <property type="entry name" value="DNA/RNA polymerases"/>
    <property type="match status" value="1"/>
</dbReference>
<keyword evidence="5" id="KW-0378">Hydrolase</keyword>
<dbReference type="CDD" id="cd09274">
    <property type="entry name" value="RNase_HI_RT_Ty3"/>
    <property type="match status" value="1"/>
</dbReference>
<protein>
    <submittedName>
        <fullName evidence="8">Retrovirus-related Pol polyprotein from transposon</fullName>
    </submittedName>
</protein>
<dbReference type="EMBL" id="SBJO01000370">
    <property type="protein sequence ID" value="KAF9761295.1"/>
    <property type="molecule type" value="Genomic_DNA"/>
</dbReference>
<proteinExistence type="predicted"/>
<dbReference type="Pfam" id="PF17917">
    <property type="entry name" value="RT_RNaseH"/>
    <property type="match status" value="1"/>
</dbReference>
<reference evidence="8 9" key="1">
    <citation type="journal article" date="2020" name="Genome Biol. Evol.">
        <title>Comparative genomics of strictly vertically transmitted, feminizing microsporidia endosymbionts of amphipod crustaceans.</title>
        <authorList>
            <person name="Cormier A."/>
            <person name="Chebbi M.A."/>
            <person name="Giraud I."/>
            <person name="Wattier R."/>
            <person name="Teixeira M."/>
            <person name="Gilbert C."/>
            <person name="Rigaud T."/>
            <person name="Cordaux R."/>
        </authorList>
    </citation>
    <scope>NUCLEOTIDE SEQUENCE [LARGE SCALE GENOMIC DNA]</scope>
    <source>
        <strain evidence="8 9">Ou3-Ou53</strain>
    </source>
</reference>
<evidence type="ECO:0000313" key="9">
    <source>
        <dbReference type="Proteomes" id="UP000740883"/>
    </source>
</evidence>
<dbReference type="Proteomes" id="UP000740883">
    <property type="component" value="Unassembled WGS sequence"/>
</dbReference>
<evidence type="ECO:0000259" key="7">
    <source>
        <dbReference type="Pfam" id="PF17917"/>
    </source>
</evidence>
<dbReference type="InterPro" id="IPR041373">
    <property type="entry name" value="RT_RNaseH"/>
</dbReference>
<sequence length="113" mass="12985">MGMGAILAQTDEFGNEEMISAFSKNFDKYQVSYSVTDKDLLAVVNSIEHYSHCLLGREFLLTTDHKALTYLWVTKNPNSRLLRCSMKLQEYRFRIEYIKGEDNAADGYGRITS</sequence>
<keyword evidence="2" id="KW-0548">Nucleotidyltransferase</keyword>
<feature type="domain" description="Reverse transcriptase RNase H-like" evidence="7">
    <location>
        <begin position="2"/>
        <end position="91"/>
    </location>
</feature>
<dbReference type="PANTHER" id="PTHR34072:SF58">
    <property type="entry name" value="DNA (CYTOSINE-5-)-METHYLTRANSFERASE"/>
    <property type="match status" value="1"/>
</dbReference>
<evidence type="ECO:0000256" key="5">
    <source>
        <dbReference type="ARBA" id="ARBA00022801"/>
    </source>
</evidence>
<evidence type="ECO:0000256" key="1">
    <source>
        <dbReference type="ARBA" id="ARBA00022679"/>
    </source>
</evidence>
<evidence type="ECO:0000313" key="8">
    <source>
        <dbReference type="EMBL" id="KAF9761295.1"/>
    </source>
</evidence>
<dbReference type="GO" id="GO:0004519">
    <property type="term" value="F:endonuclease activity"/>
    <property type="evidence" value="ECO:0007669"/>
    <property type="project" value="UniProtKB-KW"/>
</dbReference>
<gene>
    <name evidence="8" type="primary">pol_26</name>
    <name evidence="8" type="ORF">NGRA_2741</name>
</gene>
<dbReference type="AlphaFoldDB" id="A0A9P6KXU5"/>
<comment type="caution">
    <text evidence="8">The sequence shown here is derived from an EMBL/GenBank/DDBJ whole genome shotgun (WGS) entry which is preliminary data.</text>
</comment>
<organism evidence="8 9">
    <name type="scientific">Nosema granulosis</name>
    <dbReference type="NCBI Taxonomy" id="83296"/>
    <lineage>
        <taxon>Eukaryota</taxon>
        <taxon>Fungi</taxon>
        <taxon>Fungi incertae sedis</taxon>
        <taxon>Microsporidia</taxon>
        <taxon>Nosematidae</taxon>
        <taxon>Nosema</taxon>
    </lineage>
</organism>
<evidence type="ECO:0000256" key="2">
    <source>
        <dbReference type="ARBA" id="ARBA00022695"/>
    </source>
</evidence>
<accession>A0A9P6KXU5</accession>
<evidence type="ECO:0000256" key="4">
    <source>
        <dbReference type="ARBA" id="ARBA00022759"/>
    </source>
</evidence>
<keyword evidence="6" id="KW-0695">RNA-directed DNA polymerase</keyword>
<evidence type="ECO:0000256" key="3">
    <source>
        <dbReference type="ARBA" id="ARBA00022722"/>
    </source>
</evidence>
<dbReference type="GO" id="GO:0003964">
    <property type="term" value="F:RNA-directed DNA polymerase activity"/>
    <property type="evidence" value="ECO:0007669"/>
    <property type="project" value="UniProtKB-KW"/>
</dbReference>
<keyword evidence="9" id="KW-1185">Reference proteome</keyword>
<dbReference type="PANTHER" id="PTHR34072">
    <property type="entry name" value="ENZYMATIC POLYPROTEIN-RELATED"/>
    <property type="match status" value="1"/>
</dbReference>
<dbReference type="GO" id="GO:0016787">
    <property type="term" value="F:hydrolase activity"/>
    <property type="evidence" value="ECO:0007669"/>
    <property type="project" value="UniProtKB-KW"/>
</dbReference>
<keyword evidence="3" id="KW-0540">Nuclease</keyword>
<dbReference type="InterPro" id="IPR043502">
    <property type="entry name" value="DNA/RNA_pol_sf"/>
</dbReference>
<name>A0A9P6KXU5_9MICR</name>
<dbReference type="OrthoDB" id="1750432at2759"/>
<evidence type="ECO:0000256" key="6">
    <source>
        <dbReference type="ARBA" id="ARBA00022918"/>
    </source>
</evidence>
<keyword evidence="1" id="KW-0808">Transferase</keyword>
<keyword evidence="4" id="KW-0255">Endonuclease</keyword>